<keyword evidence="1 2" id="KW-0732">Signal</keyword>
<dbReference type="PANTHER" id="PTHR36571:SF1">
    <property type="entry name" value="PROTEIN YGIW"/>
    <property type="match status" value="1"/>
</dbReference>
<feature type="chain" id="PRO_5033301103" evidence="2">
    <location>
        <begin position="21"/>
        <end position="134"/>
    </location>
</feature>
<dbReference type="PANTHER" id="PTHR36571">
    <property type="entry name" value="PROTEIN YGIW"/>
    <property type="match status" value="1"/>
</dbReference>
<dbReference type="Pfam" id="PF04076">
    <property type="entry name" value="BOF"/>
    <property type="match status" value="1"/>
</dbReference>
<feature type="signal peptide" evidence="2">
    <location>
        <begin position="1"/>
        <end position="20"/>
    </location>
</feature>
<dbReference type="Proteomes" id="UP000224974">
    <property type="component" value="Unassembled WGS sequence"/>
</dbReference>
<protein>
    <submittedName>
        <fullName evidence="3">TIGR00156 family protein</fullName>
    </submittedName>
</protein>
<dbReference type="EMBL" id="CAADJA010000002">
    <property type="protein sequence ID" value="VFS49878.1"/>
    <property type="molecule type" value="Genomic_DNA"/>
</dbReference>
<dbReference type="AlphaFoldDB" id="A0A2C6DQD0"/>
<organism evidence="3 5">
    <name type="scientific">Budvicia aquatica</name>
    <dbReference type="NCBI Taxonomy" id="82979"/>
    <lineage>
        <taxon>Bacteria</taxon>
        <taxon>Pseudomonadati</taxon>
        <taxon>Pseudomonadota</taxon>
        <taxon>Gammaproteobacteria</taxon>
        <taxon>Enterobacterales</taxon>
        <taxon>Budviciaceae</taxon>
        <taxon>Budvicia</taxon>
    </lineage>
</organism>
<dbReference type="RefSeq" id="WP_029092750.1">
    <property type="nucleotide sequence ID" value="NZ_BRLG01000001.1"/>
</dbReference>
<dbReference type="STRING" id="1111728.GCA_000427805_00094"/>
<evidence type="ECO:0000256" key="2">
    <source>
        <dbReference type="SAM" id="SignalP"/>
    </source>
</evidence>
<accession>A0A2C6DQD0</accession>
<dbReference type="Gene3D" id="2.40.50.200">
    <property type="entry name" value="Bacterial OB-fold"/>
    <property type="match status" value="1"/>
</dbReference>
<gene>
    <name evidence="4" type="primary">ygiW</name>
    <name evidence="3" type="ORF">CRN84_14940</name>
    <name evidence="4" type="ORF">NCTC12282_04224</name>
</gene>
<keyword evidence="5" id="KW-1185">Reference proteome</keyword>
<dbReference type="EMBL" id="PDDX01000001">
    <property type="protein sequence ID" value="PHI30542.1"/>
    <property type="molecule type" value="Genomic_DNA"/>
</dbReference>
<sequence>MKKIAILALVTALTSTAAFAQNNQSGGFVNPDAPAITSTQSGGFSGPKASSMTVEQAKKMSDDTWVTLQGTIESQVSKEHYLFRDATGTINIDIDDKRWNGLTVTPKDKVEIEGEVDKDFNSVEIDVKRIRKIQ</sequence>
<dbReference type="InterPro" id="IPR016052">
    <property type="entry name" value="YgiW/YdeI"/>
</dbReference>
<dbReference type="SUPFAM" id="SSF101756">
    <property type="entry name" value="Hypothetical protein YgiW"/>
    <property type="match status" value="1"/>
</dbReference>
<dbReference type="OrthoDB" id="598245at2"/>
<evidence type="ECO:0000313" key="4">
    <source>
        <dbReference type="EMBL" id="VFS49878.1"/>
    </source>
</evidence>
<dbReference type="NCBIfam" id="NF033674">
    <property type="entry name" value="stress_OB_fold"/>
    <property type="match status" value="1"/>
</dbReference>
<reference evidence="5" key="2">
    <citation type="submission" date="2017-09" db="EMBL/GenBank/DDBJ databases">
        <title>FDA dAtabase for Regulatory Grade micrObial Sequences (FDA-ARGOS): Supporting development and validation of Infectious Disease Dx tests.</title>
        <authorList>
            <person name="Minogue T."/>
            <person name="Wolcott M."/>
            <person name="Wasieloski L."/>
            <person name="Aguilar W."/>
            <person name="Moore D."/>
            <person name="Tallon L."/>
            <person name="Sadzewicz L."/>
            <person name="Ott S."/>
            <person name="Zhao X."/>
            <person name="Nagaraj S."/>
            <person name="Vavikolanu K."/>
            <person name="Aluvathingal J."/>
            <person name="Nadendla S."/>
            <person name="Sichtig H."/>
        </authorList>
    </citation>
    <scope>NUCLEOTIDE SEQUENCE [LARGE SCALE GENOMIC DNA]</scope>
    <source>
        <strain evidence="5">FDAARGOS_387</strain>
    </source>
</reference>
<evidence type="ECO:0000256" key="1">
    <source>
        <dbReference type="ARBA" id="ARBA00022729"/>
    </source>
</evidence>
<dbReference type="NCBIfam" id="TIGR00156">
    <property type="entry name" value="YgiW/YdeI family stress tolerance OB fold protein"/>
    <property type="match status" value="1"/>
</dbReference>
<evidence type="ECO:0000313" key="3">
    <source>
        <dbReference type="EMBL" id="PHI30542.1"/>
    </source>
</evidence>
<evidence type="ECO:0000313" key="5">
    <source>
        <dbReference type="Proteomes" id="UP000224974"/>
    </source>
</evidence>
<dbReference type="Proteomes" id="UP000373449">
    <property type="component" value="Unassembled WGS sequence"/>
</dbReference>
<reference evidence="4 6" key="3">
    <citation type="submission" date="2019-03" db="EMBL/GenBank/DDBJ databases">
        <authorList>
            <consortium name="Pathogen Informatics"/>
        </authorList>
    </citation>
    <scope>NUCLEOTIDE SEQUENCE [LARGE SCALE GENOMIC DNA]</scope>
    <source>
        <strain evidence="4 6">NCTC12282</strain>
    </source>
</reference>
<evidence type="ECO:0000313" key="6">
    <source>
        <dbReference type="Proteomes" id="UP000373449"/>
    </source>
</evidence>
<dbReference type="InterPro" id="IPR005220">
    <property type="entry name" value="CarO-like"/>
</dbReference>
<proteinExistence type="predicted"/>
<name>A0A2C6DQD0_9GAMM</name>
<reference evidence="3" key="1">
    <citation type="submission" date="2017-09" db="EMBL/GenBank/DDBJ databases">
        <title>FDA dAtabase for Regulatory Grade micrObial Sequences (FDA-ARGOS): Supporting development and validation of Infectious Disease Dx tests.</title>
        <authorList>
            <person name="Minogue T."/>
            <person name="Wolcott M."/>
            <person name="Wasieloski L."/>
            <person name="Aguilar W."/>
            <person name="Moore D."/>
            <person name="Tallon L.J."/>
            <person name="Sadzewicz L."/>
            <person name="Ott S."/>
            <person name="Zhao X."/>
            <person name="Nagaraj S."/>
            <person name="Vavikolanu K."/>
            <person name="Aluvathingal J."/>
            <person name="Nadendla S."/>
            <person name="Sichtig H."/>
        </authorList>
    </citation>
    <scope>NUCLEOTIDE SEQUENCE</scope>
    <source>
        <strain evidence="3">FDAARGOS_387</strain>
    </source>
</reference>
<dbReference type="InterPro" id="IPR036700">
    <property type="entry name" value="BOBF_sf"/>
</dbReference>